<organism evidence="1 2">
    <name type="scientific">Tetrahymena thermophila (strain SB210)</name>
    <dbReference type="NCBI Taxonomy" id="312017"/>
    <lineage>
        <taxon>Eukaryota</taxon>
        <taxon>Sar</taxon>
        <taxon>Alveolata</taxon>
        <taxon>Ciliophora</taxon>
        <taxon>Intramacronucleata</taxon>
        <taxon>Oligohymenophorea</taxon>
        <taxon>Hymenostomatida</taxon>
        <taxon>Tetrahymenina</taxon>
        <taxon>Tetrahymenidae</taxon>
        <taxon>Tetrahymena</taxon>
    </lineage>
</organism>
<sequence length="138" mass="15953">MSFSTGNSCEESKCPLSRWNFNNTIYSYSCPQHGQQFSTSFKFTSSGYILDFYELNSEKILSIPLRYNQNVNQNGLQFIGQMQNNMQIAIFNCTYDISKQYTHLCLDNELVVGKLINNTFHQNCGYGLNKFFKTLENS</sequence>
<proteinExistence type="predicted"/>
<gene>
    <name evidence="1" type="ORF">TTHERM_00630180</name>
</gene>
<dbReference type="KEGG" id="tet:TTHERM_00630180"/>
<name>Q241R7_TETTS</name>
<dbReference type="EMBL" id="GG662532">
    <property type="protein sequence ID" value="EAS02503.1"/>
    <property type="molecule type" value="Genomic_DNA"/>
</dbReference>
<evidence type="ECO:0000313" key="1">
    <source>
        <dbReference type="EMBL" id="EAS02503.1"/>
    </source>
</evidence>
<accession>Q241R7</accession>
<keyword evidence="2" id="KW-1185">Reference proteome</keyword>
<dbReference type="RefSeq" id="XP_001022748.1">
    <property type="nucleotide sequence ID" value="XM_001022748.1"/>
</dbReference>
<dbReference type="InParanoid" id="Q241R7"/>
<dbReference type="HOGENOM" id="CLU_136498_0_0_1"/>
<dbReference type="AlphaFoldDB" id="Q241R7"/>
<protein>
    <submittedName>
        <fullName evidence="1">Uncharacterized protein</fullName>
    </submittedName>
</protein>
<dbReference type="GeneID" id="7830782"/>
<evidence type="ECO:0000313" key="2">
    <source>
        <dbReference type="Proteomes" id="UP000009168"/>
    </source>
</evidence>
<dbReference type="Proteomes" id="UP000009168">
    <property type="component" value="Unassembled WGS sequence"/>
</dbReference>
<reference evidence="2" key="1">
    <citation type="journal article" date="2006" name="PLoS Biol.">
        <title>Macronuclear genome sequence of the ciliate Tetrahymena thermophila, a model eukaryote.</title>
        <authorList>
            <person name="Eisen J.A."/>
            <person name="Coyne R.S."/>
            <person name="Wu M."/>
            <person name="Wu D."/>
            <person name="Thiagarajan M."/>
            <person name="Wortman J.R."/>
            <person name="Badger J.H."/>
            <person name="Ren Q."/>
            <person name="Amedeo P."/>
            <person name="Jones K.M."/>
            <person name="Tallon L.J."/>
            <person name="Delcher A.L."/>
            <person name="Salzberg S.L."/>
            <person name="Silva J.C."/>
            <person name="Haas B.J."/>
            <person name="Majoros W.H."/>
            <person name="Farzad M."/>
            <person name="Carlton J.M."/>
            <person name="Smith R.K. Jr."/>
            <person name="Garg J."/>
            <person name="Pearlman R.E."/>
            <person name="Karrer K.M."/>
            <person name="Sun L."/>
            <person name="Manning G."/>
            <person name="Elde N.C."/>
            <person name="Turkewitz A.P."/>
            <person name="Asai D.J."/>
            <person name="Wilkes D.E."/>
            <person name="Wang Y."/>
            <person name="Cai H."/>
            <person name="Collins K."/>
            <person name="Stewart B.A."/>
            <person name="Lee S.R."/>
            <person name="Wilamowska K."/>
            <person name="Weinberg Z."/>
            <person name="Ruzzo W.L."/>
            <person name="Wloga D."/>
            <person name="Gaertig J."/>
            <person name="Frankel J."/>
            <person name="Tsao C.-C."/>
            <person name="Gorovsky M.A."/>
            <person name="Keeling P.J."/>
            <person name="Waller R.F."/>
            <person name="Patron N.J."/>
            <person name="Cherry J.M."/>
            <person name="Stover N.A."/>
            <person name="Krieger C.J."/>
            <person name="del Toro C."/>
            <person name="Ryder H.F."/>
            <person name="Williamson S.C."/>
            <person name="Barbeau R.A."/>
            <person name="Hamilton E.P."/>
            <person name="Orias E."/>
        </authorList>
    </citation>
    <scope>NUCLEOTIDE SEQUENCE [LARGE SCALE GENOMIC DNA]</scope>
    <source>
        <strain evidence="2">SB210</strain>
    </source>
</reference>